<feature type="region of interest" description="Disordered" evidence="1">
    <location>
        <begin position="64"/>
        <end position="120"/>
    </location>
</feature>
<dbReference type="AlphaFoldDB" id="A0A151IU00"/>
<gene>
    <name evidence="2" type="ORF">ALC57_16909</name>
</gene>
<keyword evidence="3" id="KW-1185">Reference proteome</keyword>
<reference evidence="2 3" key="1">
    <citation type="submission" date="2015-09" db="EMBL/GenBank/DDBJ databases">
        <title>Trachymyrmex cornetzi WGS genome.</title>
        <authorList>
            <person name="Nygaard S."/>
            <person name="Hu H."/>
            <person name="Boomsma J."/>
            <person name="Zhang G."/>
        </authorList>
    </citation>
    <scope>NUCLEOTIDE SEQUENCE [LARGE SCALE GENOMIC DNA]</scope>
    <source>
        <strain evidence="2">Tcor2-1</strain>
        <tissue evidence="2">Whole body</tissue>
    </source>
</reference>
<dbReference type="EMBL" id="KQ980969">
    <property type="protein sequence ID" value="KYN10939.1"/>
    <property type="molecule type" value="Genomic_DNA"/>
</dbReference>
<protein>
    <recommendedName>
        <fullName evidence="4">Tesmin/TSO1-like CXC domain-containing protein</fullName>
    </recommendedName>
</protein>
<feature type="compositionally biased region" description="Acidic residues" evidence="1">
    <location>
        <begin position="64"/>
        <end position="75"/>
    </location>
</feature>
<evidence type="ECO:0000313" key="3">
    <source>
        <dbReference type="Proteomes" id="UP000078492"/>
    </source>
</evidence>
<evidence type="ECO:0000313" key="2">
    <source>
        <dbReference type="EMBL" id="KYN10939.1"/>
    </source>
</evidence>
<organism evidence="2 3">
    <name type="scientific">Trachymyrmex cornetzi</name>
    <dbReference type="NCBI Taxonomy" id="471704"/>
    <lineage>
        <taxon>Eukaryota</taxon>
        <taxon>Metazoa</taxon>
        <taxon>Ecdysozoa</taxon>
        <taxon>Arthropoda</taxon>
        <taxon>Hexapoda</taxon>
        <taxon>Insecta</taxon>
        <taxon>Pterygota</taxon>
        <taxon>Neoptera</taxon>
        <taxon>Endopterygota</taxon>
        <taxon>Hymenoptera</taxon>
        <taxon>Apocrita</taxon>
        <taxon>Aculeata</taxon>
        <taxon>Formicoidea</taxon>
        <taxon>Formicidae</taxon>
        <taxon>Myrmicinae</taxon>
        <taxon>Trachymyrmex</taxon>
    </lineage>
</organism>
<proteinExistence type="predicted"/>
<feature type="compositionally biased region" description="Basic and acidic residues" evidence="1">
    <location>
        <begin position="110"/>
        <end position="120"/>
    </location>
</feature>
<accession>A0A151IU00</accession>
<evidence type="ECO:0000256" key="1">
    <source>
        <dbReference type="SAM" id="MobiDB-lite"/>
    </source>
</evidence>
<name>A0A151IU00_9HYME</name>
<evidence type="ECO:0008006" key="4">
    <source>
        <dbReference type="Google" id="ProtNLM"/>
    </source>
</evidence>
<feature type="compositionally biased region" description="Acidic residues" evidence="1">
    <location>
        <begin position="84"/>
        <end position="97"/>
    </location>
</feature>
<dbReference type="Proteomes" id="UP000078492">
    <property type="component" value="Unassembled WGS sequence"/>
</dbReference>
<sequence length="120" mass="13559">MPKLTEKELIPEILLKTICCSCETGCNSLKCGCRKHGLKCTNLCSNCYGSEKCSNVEEKIYEEVNDSDEIVDEEPTQTRKNIGDEDDDGLEDFEDLPESGIFVESNDEEMPSKRQKLIDK</sequence>